<gene>
    <name evidence="2" type="ORF">NW112_03205</name>
</gene>
<sequence length="102" mass="11547">MTYFISFYFIIAGIREISTLSTHVCVFNANSVRENIVPSNCTSLNLFSKIFILADGMSIQYISKGLGHADINTTYRVYSHLIEEYKDIEESALVTVLDKLNN</sequence>
<reference evidence="2" key="1">
    <citation type="journal article" date="2022" name="Int. J. Mol. Sci.">
        <title>Phenotypic and genotypic virulence characterisation of Staphylococcus pettenkoferi strains isolated from human bloodstream and diabetic foot infections.</title>
        <authorList>
            <person name="Magnan C."/>
        </authorList>
    </citation>
    <scope>NUCLEOTIDE SEQUENCE</scope>
    <source>
        <strain evidence="2">NSP020P</strain>
    </source>
</reference>
<evidence type="ECO:0000313" key="3">
    <source>
        <dbReference type="Proteomes" id="UP001081438"/>
    </source>
</evidence>
<dbReference type="InterPro" id="IPR011010">
    <property type="entry name" value="DNA_brk_join_enz"/>
</dbReference>
<dbReference type="SUPFAM" id="SSF56349">
    <property type="entry name" value="DNA breaking-rejoining enzymes"/>
    <property type="match status" value="1"/>
</dbReference>
<dbReference type="GO" id="GO:0003677">
    <property type="term" value="F:DNA binding"/>
    <property type="evidence" value="ECO:0007669"/>
    <property type="project" value="InterPro"/>
</dbReference>
<dbReference type="EMBL" id="JANSKX010000010">
    <property type="protein sequence ID" value="MCY1594245.1"/>
    <property type="molecule type" value="Genomic_DNA"/>
</dbReference>
<evidence type="ECO:0000256" key="1">
    <source>
        <dbReference type="ARBA" id="ARBA00023172"/>
    </source>
</evidence>
<keyword evidence="1" id="KW-0233">DNA recombination</keyword>
<accession>A0A9Q4D5Y7</accession>
<dbReference type="AlphaFoldDB" id="A0A9Q4D5Y7"/>
<dbReference type="GO" id="GO:0006310">
    <property type="term" value="P:DNA recombination"/>
    <property type="evidence" value="ECO:0007669"/>
    <property type="project" value="UniProtKB-KW"/>
</dbReference>
<dbReference type="InterPro" id="IPR013762">
    <property type="entry name" value="Integrase-like_cat_sf"/>
</dbReference>
<dbReference type="Gene3D" id="1.10.443.10">
    <property type="entry name" value="Intergrase catalytic core"/>
    <property type="match status" value="1"/>
</dbReference>
<proteinExistence type="predicted"/>
<name>A0A9Q4D5Y7_9STAP</name>
<evidence type="ECO:0008006" key="4">
    <source>
        <dbReference type="Google" id="ProtNLM"/>
    </source>
</evidence>
<comment type="caution">
    <text evidence="2">The sequence shown here is derived from an EMBL/GenBank/DDBJ whole genome shotgun (WGS) entry which is preliminary data.</text>
</comment>
<organism evidence="2 3">
    <name type="scientific">Staphylococcus pettenkoferi</name>
    <dbReference type="NCBI Taxonomy" id="170573"/>
    <lineage>
        <taxon>Bacteria</taxon>
        <taxon>Bacillati</taxon>
        <taxon>Bacillota</taxon>
        <taxon>Bacilli</taxon>
        <taxon>Bacillales</taxon>
        <taxon>Staphylococcaceae</taxon>
        <taxon>Staphylococcus</taxon>
    </lineage>
</organism>
<dbReference type="RefSeq" id="WP_268209979.1">
    <property type="nucleotide sequence ID" value="NZ_JANSKK010000007.1"/>
</dbReference>
<dbReference type="GO" id="GO:0015074">
    <property type="term" value="P:DNA integration"/>
    <property type="evidence" value="ECO:0007669"/>
    <property type="project" value="InterPro"/>
</dbReference>
<dbReference type="Proteomes" id="UP001081438">
    <property type="component" value="Unassembled WGS sequence"/>
</dbReference>
<protein>
    <recommendedName>
        <fullName evidence="4">Tyr recombinase domain-containing protein</fullName>
    </recommendedName>
</protein>
<evidence type="ECO:0000313" key="2">
    <source>
        <dbReference type="EMBL" id="MCY1594245.1"/>
    </source>
</evidence>